<organism evidence="1 2">
    <name type="scientific">Hyaloscypha hepaticicola</name>
    <dbReference type="NCBI Taxonomy" id="2082293"/>
    <lineage>
        <taxon>Eukaryota</taxon>
        <taxon>Fungi</taxon>
        <taxon>Dikarya</taxon>
        <taxon>Ascomycota</taxon>
        <taxon>Pezizomycotina</taxon>
        <taxon>Leotiomycetes</taxon>
        <taxon>Helotiales</taxon>
        <taxon>Hyaloscyphaceae</taxon>
        <taxon>Hyaloscypha</taxon>
    </lineage>
</organism>
<protein>
    <recommendedName>
        <fullName evidence="3">MFS general substrate transporter</fullName>
    </recommendedName>
</protein>
<evidence type="ECO:0000313" key="2">
    <source>
        <dbReference type="Proteomes" id="UP000235672"/>
    </source>
</evidence>
<dbReference type="EMBL" id="KZ613491">
    <property type="protein sequence ID" value="PMD18951.1"/>
    <property type="molecule type" value="Genomic_DNA"/>
</dbReference>
<keyword evidence="2" id="KW-1185">Reference proteome</keyword>
<gene>
    <name evidence="1" type="ORF">NA56DRAFT_705991</name>
</gene>
<dbReference type="AlphaFoldDB" id="A0A2J6PY55"/>
<sequence length="180" mass="20347">MAERISDVEKIGFEDSHQVEDAVLALASDERVNLFTLEEQRSIIWRIYSPCPHSWLPLYDQFGQQNQSWGSFCYAANISFTWLSSSKVAIAGMQKEFHMNDKNNAYTIVSLVIFLPYALSNHLQPSSSARLDRADFSLALTSPRAGRLWLSCASSLVASKLGFIPGCVYLLSTWYPHFEL</sequence>
<evidence type="ECO:0000313" key="1">
    <source>
        <dbReference type="EMBL" id="PMD18951.1"/>
    </source>
</evidence>
<dbReference type="Proteomes" id="UP000235672">
    <property type="component" value="Unassembled WGS sequence"/>
</dbReference>
<accession>A0A2J6PY55</accession>
<evidence type="ECO:0008006" key="3">
    <source>
        <dbReference type="Google" id="ProtNLM"/>
    </source>
</evidence>
<name>A0A2J6PY55_9HELO</name>
<reference evidence="1 2" key="1">
    <citation type="submission" date="2016-05" db="EMBL/GenBank/DDBJ databases">
        <title>A degradative enzymes factory behind the ericoid mycorrhizal symbiosis.</title>
        <authorList>
            <consortium name="DOE Joint Genome Institute"/>
            <person name="Martino E."/>
            <person name="Morin E."/>
            <person name="Grelet G."/>
            <person name="Kuo A."/>
            <person name="Kohler A."/>
            <person name="Daghino S."/>
            <person name="Barry K."/>
            <person name="Choi C."/>
            <person name="Cichocki N."/>
            <person name="Clum A."/>
            <person name="Copeland A."/>
            <person name="Hainaut M."/>
            <person name="Haridas S."/>
            <person name="Labutti K."/>
            <person name="Lindquist E."/>
            <person name="Lipzen A."/>
            <person name="Khouja H.-R."/>
            <person name="Murat C."/>
            <person name="Ohm R."/>
            <person name="Olson A."/>
            <person name="Spatafora J."/>
            <person name="Veneault-Fourrey C."/>
            <person name="Henrissat B."/>
            <person name="Grigoriev I."/>
            <person name="Martin F."/>
            <person name="Perotto S."/>
        </authorList>
    </citation>
    <scope>NUCLEOTIDE SEQUENCE [LARGE SCALE GENOMIC DNA]</scope>
    <source>
        <strain evidence="1 2">UAMH 7357</strain>
    </source>
</reference>
<proteinExistence type="predicted"/>